<comment type="similarity">
    <text evidence="1 5">Belongs to the bacterial ribosomal protein bL32 family.</text>
</comment>
<feature type="region of interest" description="Disordered" evidence="6">
    <location>
        <begin position="1"/>
        <end position="21"/>
    </location>
</feature>
<comment type="caution">
    <text evidence="7">The sequence shown here is derived from an EMBL/GenBank/DDBJ whole genome shotgun (WGS) entry which is preliminary data.</text>
</comment>
<evidence type="ECO:0000313" key="7">
    <source>
        <dbReference type="EMBL" id="PSK99998.1"/>
    </source>
</evidence>
<dbReference type="GO" id="GO:0015934">
    <property type="term" value="C:large ribosomal subunit"/>
    <property type="evidence" value="ECO:0007669"/>
    <property type="project" value="InterPro"/>
</dbReference>
<dbReference type="Proteomes" id="UP000240542">
    <property type="component" value="Unassembled WGS sequence"/>
</dbReference>
<dbReference type="HAMAP" id="MF_00340">
    <property type="entry name" value="Ribosomal_bL32"/>
    <property type="match status" value="1"/>
</dbReference>
<dbReference type="NCBIfam" id="TIGR01031">
    <property type="entry name" value="rpmF_bact"/>
    <property type="match status" value="1"/>
</dbReference>
<dbReference type="GO" id="GO:0003735">
    <property type="term" value="F:structural constituent of ribosome"/>
    <property type="evidence" value="ECO:0007669"/>
    <property type="project" value="InterPro"/>
</dbReference>
<dbReference type="InterPro" id="IPR011332">
    <property type="entry name" value="Ribosomal_zn-bd"/>
</dbReference>
<dbReference type="GO" id="GO:0006412">
    <property type="term" value="P:translation"/>
    <property type="evidence" value="ECO:0007669"/>
    <property type="project" value="UniProtKB-UniRule"/>
</dbReference>
<evidence type="ECO:0000256" key="2">
    <source>
        <dbReference type="ARBA" id="ARBA00022980"/>
    </source>
</evidence>
<keyword evidence="3 5" id="KW-0687">Ribonucleoprotein</keyword>
<dbReference type="OrthoDB" id="9807363at2"/>
<proteinExistence type="inferred from homology"/>
<accession>A0A2P8DS01</accession>
<evidence type="ECO:0000256" key="5">
    <source>
        <dbReference type="HAMAP-Rule" id="MF_00340"/>
    </source>
</evidence>
<dbReference type="Pfam" id="PF01783">
    <property type="entry name" value="Ribosomal_L32p"/>
    <property type="match status" value="1"/>
</dbReference>
<evidence type="ECO:0000256" key="1">
    <source>
        <dbReference type="ARBA" id="ARBA00008560"/>
    </source>
</evidence>
<organism evidence="7 8">
    <name type="scientific">Murinocardiopsis flavida</name>
    <dbReference type="NCBI Taxonomy" id="645275"/>
    <lineage>
        <taxon>Bacteria</taxon>
        <taxon>Bacillati</taxon>
        <taxon>Actinomycetota</taxon>
        <taxon>Actinomycetes</taxon>
        <taxon>Streptosporangiales</taxon>
        <taxon>Nocardiopsidaceae</taxon>
        <taxon>Murinocardiopsis</taxon>
    </lineage>
</organism>
<name>A0A2P8DS01_9ACTN</name>
<protein>
    <recommendedName>
        <fullName evidence="4 5">Large ribosomal subunit protein bL32</fullName>
    </recommendedName>
</protein>
<sequence length="56" mass="6413">MAVPKRRTSRSNTRKRRSAWRAERPALVEVTVDGRTARVPYPLAPAYRRGLLPLPD</sequence>
<gene>
    <name evidence="5" type="primary">rpmF</name>
    <name evidence="7" type="ORF">CLV63_102125</name>
</gene>
<dbReference type="EMBL" id="PYGA01000002">
    <property type="protein sequence ID" value="PSK99998.1"/>
    <property type="molecule type" value="Genomic_DNA"/>
</dbReference>
<dbReference type="InterPro" id="IPR002677">
    <property type="entry name" value="Ribosomal_bL32"/>
</dbReference>
<evidence type="ECO:0000313" key="8">
    <source>
        <dbReference type="Proteomes" id="UP000240542"/>
    </source>
</evidence>
<dbReference type="RefSeq" id="WP_106581383.1">
    <property type="nucleotide sequence ID" value="NZ_PYGA01000002.1"/>
</dbReference>
<keyword evidence="2 5" id="KW-0689">Ribosomal protein</keyword>
<evidence type="ECO:0000256" key="3">
    <source>
        <dbReference type="ARBA" id="ARBA00023274"/>
    </source>
</evidence>
<keyword evidence="8" id="KW-1185">Reference proteome</keyword>
<dbReference type="AlphaFoldDB" id="A0A2P8DS01"/>
<dbReference type="SUPFAM" id="SSF57829">
    <property type="entry name" value="Zn-binding ribosomal proteins"/>
    <property type="match status" value="1"/>
</dbReference>
<evidence type="ECO:0000256" key="4">
    <source>
        <dbReference type="ARBA" id="ARBA00035178"/>
    </source>
</evidence>
<evidence type="ECO:0000256" key="6">
    <source>
        <dbReference type="SAM" id="MobiDB-lite"/>
    </source>
</evidence>
<feature type="compositionally biased region" description="Basic residues" evidence="6">
    <location>
        <begin position="1"/>
        <end position="19"/>
    </location>
</feature>
<reference evidence="7 8" key="1">
    <citation type="submission" date="2018-03" db="EMBL/GenBank/DDBJ databases">
        <title>Genomic Encyclopedia of Archaeal and Bacterial Type Strains, Phase II (KMG-II): from individual species to whole genera.</title>
        <authorList>
            <person name="Goeker M."/>
        </authorList>
    </citation>
    <scope>NUCLEOTIDE SEQUENCE [LARGE SCALE GENOMIC DNA]</scope>
    <source>
        <strain evidence="7 8">DSM 45312</strain>
    </source>
</reference>